<dbReference type="EMBL" id="CAJVCH010023290">
    <property type="protein sequence ID" value="CAG7694418.1"/>
    <property type="molecule type" value="Genomic_DNA"/>
</dbReference>
<reference evidence="1" key="1">
    <citation type="submission" date="2021-06" db="EMBL/GenBank/DDBJ databases">
        <authorList>
            <person name="Hodson N. C."/>
            <person name="Mongue J. A."/>
            <person name="Jaron S. K."/>
        </authorList>
    </citation>
    <scope>NUCLEOTIDE SEQUENCE</scope>
</reference>
<dbReference type="Proteomes" id="UP000708208">
    <property type="component" value="Unassembled WGS sequence"/>
</dbReference>
<proteinExistence type="predicted"/>
<name>A0A8J2NLI3_9HEXA</name>
<keyword evidence="2" id="KW-1185">Reference proteome</keyword>
<organism evidence="1 2">
    <name type="scientific">Allacma fusca</name>
    <dbReference type="NCBI Taxonomy" id="39272"/>
    <lineage>
        <taxon>Eukaryota</taxon>
        <taxon>Metazoa</taxon>
        <taxon>Ecdysozoa</taxon>
        <taxon>Arthropoda</taxon>
        <taxon>Hexapoda</taxon>
        <taxon>Collembola</taxon>
        <taxon>Symphypleona</taxon>
        <taxon>Sminthuridae</taxon>
        <taxon>Allacma</taxon>
    </lineage>
</organism>
<feature type="non-terminal residue" evidence="1">
    <location>
        <position position="1"/>
    </location>
</feature>
<sequence>MFVSTEVVNKSECWFIETKKVYECSRCEQEKAYSYCLAHSFWKLKNRWERFHTFQRFHISTDLGIQNSARTGCG</sequence>
<protein>
    <submittedName>
        <fullName evidence="1">Uncharacterized protein</fullName>
    </submittedName>
</protein>
<dbReference type="AlphaFoldDB" id="A0A8J2NLI3"/>
<evidence type="ECO:0000313" key="2">
    <source>
        <dbReference type="Proteomes" id="UP000708208"/>
    </source>
</evidence>
<comment type="caution">
    <text evidence="1">The sequence shown here is derived from an EMBL/GenBank/DDBJ whole genome shotgun (WGS) entry which is preliminary data.</text>
</comment>
<accession>A0A8J2NLI3</accession>
<evidence type="ECO:0000313" key="1">
    <source>
        <dbReference type="EMBL" id="CAG7694418.1"/>
    </source>
</evidence>
<gene>
    <name evidence="1" type="ORF">AFUS01_LOCUS3828</name>
</gene>